<gene>
    <name evidence="2" type="ORF">E2C01_026852</name>
</gene>
<evidence type="ECO:0000313" key="3">
    <source>
        <dbReference type="Proteomes" id="UP000324222"/>
    </source>
</evidence>
<dbReference type="AlphaFoldDB" id="A0A5B7EGD7"/>
<protein>
    <submittedName>
        <fullName evidence="2">Uncharacterized protein</fullName>
    </submittedName>
</protein>
<evidence type="ECO:0000256" key="1">
    <source>
        <dbReference type="SAM" id="MobiDB-lite"/>
    </source>
</evidence>
<reference evidence="2 3" key="1">
    <citation type="submission" date="2019-05" db="EMBL/GenBank/DDBJ databases">
        <title>Another draft genome of Portunus trituberculatus and its Hox gene families provides insights of decapod evolution.</title>
        <authorList>
            <person name="Jeong J.-H."/>
            <person name="Song I."/>
            <person name="Kim S."/>
            <person name="Choi T."/>
            <person name="Kim D."/>
            <person name="Ryu S."/>
            <person name="Kim W."/>
        </authorList>
    </citation>
    <scope>NUCLEOTIDE SEQUENCE [LARGE SCALE GENOMIC DNA]</scope>
    <source>
        <tissue evidence="2">Muscle</tissue>
    </source>
</reference>
<keyword evidence="3" id="KW-1185">Reference proteome</keyword>
<accession>A0A5B7EGD7</accession>
<organism evidence="2 3">
    <name type="scientific">Portunus trituberculatus</name>
    <name type="common">Swimming crab</name>
    <name type="synonym">Neptunus trituberculatus</name>
    <dbReference type="NCBI Taxonomy" id="210409"/>
    <lineage>
        <taxon>Eukaryota</taxon>
        <taxon>Metazoa</taxon>
        <taxon>Ecdysozoa</taxon>
        <taxon>Arthropoda</taxon>
        <taxon>Crustacea</taxon>
        <taxon>Multicrustacea</taxon>
        <taxon>Malacostraca</taxon>
        <taxon>Eumalacostraca</taxon>
        <taxon>Eucarida</taxon>
        <taxon>Decapoda</taxon>
        <taxon>Pleocyemata</taxon>
        <taxon>Brachyura</taxon>
        <taxon>Eubrachyura</taxon>
        <taxon>Portunoidea</taxon>
        <taxon>Portunidae</taxon>
        <taxon>Portuninae</taxon>
        <taxon>Portunus</taxon>
    </lineage>
</organism>
<evidence type="ECO:0000313" key="2">
    <source>
        <dbReference type="EMBL" id="MPC33500.1"/>
    </source>
</evidence>
<proteinExistence type="predicted"/>
<dbReference type="Proteomes" id="UP000324222">
    <property type="component" value="Unassembled WGS sequence"/>
</dbReference>
<feature type="region of interest" description="Disordered" evidence="1">
    <location>
        <begin position="31"/>
        <end position="79"/>
    </location>
</feature>
<comment type="caution">
    <text evidence="2">The sequence shown here is derived from an EMBL/GenBank/DDBJ whole genome shotgun (WGS) entry which is preliminary data.</text>
</comment>
<sequence>MTSSSSCNTRFMCTPDATCDQKNREQRLGPWEASGLTRPHTHPPTHPNQPTIRLSTPMAGSGTRPRWATRRVRSRSSVSKTEGGRLTVVGVEKYHFTLR</sequence>
<name>A0A5B7EGD7_PORTR</name>
<dbReference type="EMBL" id="VSRR010002847">
    <property type="protein sequence ID" value="MPC33500.1"/>
    <property type="molecule type" value="Genomic_DNA"/>
</dbReference>